<keyword evidence="3" id="KW-1185">Reference proteome</keyword>
<dbReference type="Proteomes" id="UP000030104">
    <property type="component" value="Unassembled WGS sequence"/>
</dbReference>
<dbReference type="EMBL" id="JQGA01001240">
    <property type="protein sequence ID" value="KGO68026.1"/>
    <property type="molecule type" value="Genomic_DNA"/>
</dbReference>
<sequence length="70" mass="8179">MGIRAVTMQGSLCRDVGLRLWREEKMRRFHTRHLRVNISILSIPYLGSVLFSLLLVEGRQNQSHSSVKHY</sequence>
<dbReference type="AlphaFoldDB" id="A0A0A2KMB3"/>
<keyword evidence="1" id="KW-0812">Transmembrane</keyword>
<accession>A0A0A2KMB3</accession>
<comment type="caution">
    <text evidence="2">The sequence shown here is derived from an EMBL/GenBank/DDBJ whole genome shotgun (WGS) entry which is preliminary data.</text>
</comment>
<evidence type="ECO:0000256" key="1">
    <source>
        <dbReference type="SAM" id="Phobius"/>
    </source>
</evidence>
<feature type="transmembrane region" description="Helical" evidence="1">
    <location>
        <begin position="34"/>
        <end position="56"/>
    </location>
</feature>
<proteinExistence type="predicted"/>
<name>A0A0A2KMB3_PENIT</name>
<organism evidence="2 3">
    <name type="scientific">Penicillium italicum</name>
    <name type="common">Blue mold</name>
    <dbReference type="NCBI Taxonomy" id="40296"/>
    <lineage>
        <taxon>Eukaryota</taxon>
        <taxon>Fungi</taxon>
        <taxon>Dikarya</taxon>
        <taxon>Ascomycota</taxon>
        <taxon>Pezizomycotina</taxon>
        <taxon>Eurotiomycetes</taxon>
        <taxon>Eurotiomycetidae</taxon>
        <taxon>Eurotiales</taxon>
        <taxon>Aspergillaceae</taxon>
        <taxon>Penicillium</taxon>
    </lineage>
</organism>
<reference evidence="2 3" key="1">
    <citation type="journal article" date="2015" name="Mol. Plant Microbe Interact.">
        <title>Genome, transcriptome, and functional analyses of Penicillium expansum provide new insights into secondary metabolism and pathogenicity.</title>
        <authorList>
            <person name="Ballester A.R."/>
            <person name="Marcet-Houben M."/>
            <person name="Levin E."/>
            <person name="Sela N."/>
            <person name="Selma-Lazaro C."/>
            <person name="Carmona L."/>
            <person name="Wisniewski M."/>
            <person name="Droby S."/>
            <person name="Gonzalez-Candelas L."/>
            <person name="Gabaldon T."/>
        </authorList>
    </citation>
    <scope>NUCLEOTIDE SEQUENCE [LARGE SCALE GENOMIC DNA]</scope>
    <source>
        <strain evidence="2 3">PHI-1</strain>
    </source>
</reference>
<evidence type="ECO:0000313" key="3">
    <source>
        <dbReference type="Proteomes" id="UP000030104"/>
    </source>
</evidence>
<evidence type="ECO:0000313" key="2">
    <source>
        <dbReference type="EMBL" id="KGO68026.1"/>
    </source>
</evidence>
<gene>
    <name evidence="2" type="ORF">PITC_053140</name>
</gene>
<keyword evidence="1" id="KW-0472">Membrane</keyword>
<keyword evidence="1" id="KW-1133">Transmembrane helix</keyword>
<protein>
    <submittedName>
        <fullName evidence="2">Uncharacterized protein</fullName>
    </submittedName>
</protein>
<dbReference type="HOGENOM" id="CLU_2758586_0_0_1"/>